<evidence type="ECO:0008006" key="5">
    <source>
        <dbReference type="Google" id="ProtNLM"/>
    </source>
</evidence>
<feature type="signal peptide" evidence="2">
    <location>
        <begin position="1"/>
        <end position="18"/>
    </location>
</feature>
<name>A0A0P1ALJ5_PLAHL</name>
<evidence type="ECO:0000256" key="2">
    <source>
        <dbReference type="SAM" id="SignalP"/>
    </source>
</evidence>
<protein>
    <recommendedName>
        <fullName evidence="5">RxLR-like protein</fullName>
    </recommendedName>
</protein>
<accession>A0A0P1ALJ5</accession>
<dbReference type="GeneID" id="36406987"/>
<reference evidence="4" key="1">
    <citation type="submission" date="2014-09" db="EMBL/GenBank/DDBJ databases">
        <authorList>
            <person name="Sharma Rahul"/>
            <person name="Thines Marco"/>
        </authorList>
    </citation>
    <scope>NUCLEOTIDE SEQUENCE [LARGE SCALE GENOMIC DNA]</scope>
</reference>
<dbReference type="Proteomes" id="UP000054928">
    <property type="component" value="Unassembled WGS sequence"/>
</dbReference>
<feature type="region of interest" description="Disordered" evidence="1">
    <location>
        <begin position="49"/>
        <end position="72"/>
    </location>
</feature>
<dbReference type="EMBL" id="CCYD01000553">
    <property type="protein sequence ID" value="CEG41597.1"/>
    <property type="molecule type" value="Genomic_DNA"/>
</dbReference>
<dbReference type="RefSeq" id="XP_024577966.1">
    <property type="nucleotide sequence ID" value="XM_024727384.1"/>
</dbReference>
<keyword evidence="2" id="KW-0732">Signal</keyword>
<evidence type="ECO:0000313" key="4">
    <source>
        <dbReference type="Proteomes" id="UP000054928"/>
    </source>
</evidence>
<evidence type="ECO:0000313" key="3">
    <source>
        <dbReference type="EMBL" id="CEG41597.1"/>
    </source>
</evidence>
<keyword evidence="4" id="KW-1185">Reference proteome</keyword>
<sequence length="686" mass="79022">MFVPILSTLLLLDVSVSSTSNSSIDQHEDPVVFARHLNNSLPSANSSLTVAEGKFESSDDSEQDNTDSDETDGEMRMKFLLNKWISPFSYKQLPPEEYFNSLRSTQQKASKLLLNENLSNKNLKRIFKHFKKLLQSNDEQMKSFVDEETAALLRNAATSERTQALLLKSETKLSTIFTSLMLRTKDGSLEEFFKLELHIPLLSYTIKLIGQVGFPKGRSEVADDIVRILTANHNGGNLITWLGRCQSDQDLINRVIKVLVQSATTRKLAYRLQSLRSDDFKDLFSKIEHLDEQAIRDHILDYAAYIRFNFIEHEAKSSSFVVSKFRSFLQYRYKDSEEKQKQFFSRKQKRVYPTGFALDSNRYTEIDWTQFTEDQVRLFKATLQSDDQVKSVRETLQAASQVASFTEKLGDKTMVDTFQTVLNDEKFVQWLQAVLEDEKAVQSLKTILKDAKDPEDLMLLLTKDDKLNQKEVTELDELIKSEGLLQLLQTSMVNDERMTMLKKALGFEGRLRSVDDILCSTELDTKKLLDGILSNQKITQSLKEIVKDDVRLKLFKSALEGKEEIKNFLSALGDKDLAYVLLKDMDQVFFLRVAIKDDYRTNLFRAALENKEQVKHFVEALDKKKLANVFKSILKEKNQVRLLEDAVTKQSKAGFRFSLNDRDRMMLAEEMEKNFIQVKVSDSRIN</sequence>
<feature type="compositionally biased region" description="Acidic residues" evidence="1">
    <location>
        <begin position="58"/>
        <end position="72"/>
    </location>
</feature>
<organism evidence="3 4">
    <name type="scientific">Plasmopara halstedii</name>
    <name type="common">Downy mildew of sunflower</name>
    <dbReference type="NCBI Taxonomy" id="4781"/>
    <lineage>
        <taxon>Eukaryota</taxon>
        <taxon>Sar</taxon>
        <taxon>Stramenopiles</taxon>
        <taxon>Oomycota</taxon>
        <taxon>Peronosporomycetes</taxon>
        <taxon>Peronosporales</taxon>
        <taxon>Peronosporaceae</taxon>
        <taxon>Plasmopara</taxon>
    </lineage>
</organism>
<feature type="chain" id="PRO_5006058749" description="RxLR-like protein" evidence="2">
    <location>
        <begin position="19"/>
        <end position="686"/>
    </location>
</feature>
<proteinExistence type="predicted"/>
<evidence type="ECO:0000256" key="1">
    <source>
        <dbReference type="SAM" id="MobiDB-lite"/>
    </source>
</evidence>
<dbReference type="AlphaFoldDB" id="A0A0P1ALJ5"/>